<dbReference type="InterPro" id="IPR014718">
    <property type="entry name" value="GH-type_carb-bd"/>
</dbReference>
<name>A0A0J1CXF4_9BURK</name>
<dbReference type="GO" id="GO:0033499">
    <property type="term" value="P:galactose catabolic process via UDP-galactose, Leloir pathway"/>
    <property type="evidence" value="ECO:0007669"/>
    <property type="project" value="TreeGrafter"/>
</dbReference>
<dbReference type="GO" id="GO:0006006">
    <property type="term" value="P:glucose metabolic process"/>
    <property type="evidence" value="ECO:0007669"/>
    <property type="project" value="TreeGrafter"/>
</dbReference>
<evidence type="ECO:0000313" key="1">
    <source>
        <dbReference type="EMBL" id="KLU25249.1"/>
    </source>
</evidence>
<evidence type="ECO:0000313" key="2">
    <source>
        <dbReference type="Proteomes" id="UP000035963"/>
    </source>
</evidence>
<sequence length="298" mass="32873">MTDPYRLTLSNGSLEAEIAPHLGARLCSLKALDRNLNLLVPLRAWDAPEHGWPKAGAYPLIPYSNRIAEARLTFGNSTYALAPHPLDLPNTLHGHAQRCAWQMRAHDSQRAELVLHSDDREHWPWPFEARIAFELNANALDVSFALRNLGASPMPAGLGWHPFLAIDTDSVIRFDAQRRWELDAAFVPTGNAFATTQPTELSHLDWQTRDCAIYASEWNGTALIERNAGTMRITADAPLTHLVAYTPRGGSFFCVEPVSHVANGFNLAARGIDGTGMHVLAPGEIFSARTTLAWEPKA</sequence>
<organism evidence="1 2">
    <name type="scientific">Caballeronia mineralivorans PML1(12)</name>
    <dbReference type="NCBI Taxonomy" id="908627"/>
    <lineage>
        <taxon>Bacteria</taxon>
        <taxon>Pseudomonadati</taxon>
        <taxon>Pseudomonadota</taxon>
        <taxon>Betaproteobacteria</taxon>
        <taxon>Burkholderiales</taxon>
        <taxon>Burkholderiaceae</taxon>
        <taxon>Caballeronia</taxon>
    </lineage>
</organism>
<dbReference type="GO" id="GO:0030246">
    <property type="term" value="F:carbohydrate binding"/>
    <property type="evidence" value="ECO:0007669"/>
    <property type="project" value="InterPro"/>
</dbReference>
<evidence type="ECO:0008006" key="3">
    <source>
        <dbReference type="Google" id="ProtNLM"/>
    </source>
</evidence>
<dbReference type="Pfam" id="PF01263">
    <property type="entry name" value="Aldose_epim"/>
    <property type="match status" value="1"/>
</dbReference>
<protein>
    <recommendedName>
        <fullName evidence="3">Aldose epimerase</fullName>
    </recommendedName>
</protein>
<proteinExistence type="predicted"/>
<dbReference type="RefSeq" id="WP_047847627.1">
    <property type="nucleotide sequence ID" value="NZ_AEJF01000096.1"/>
</dbReference>
<dbReference type="SUPFAM" id="SSF74650">
    <property type="entry name" value="Galactose mutarotase-like"/>
    <property type="match status" value="1"/>
</dbReference>
<accession>A0A0J1CXF4</accession>
<keyword evidence="2" id="KW-1185">Reference proteome</keyword>
<comment type="caution">
    <text evidence="1">The sequence shown here is derived from an EMBL/GenBank/DDBJ whole genome shotgun (WGS) entry which is preliminary data.</text>
</comment>
<dbReference type="AlphaFoldDB" id="A0A0J1CXF4"/>
<dbReference type="PATRIC" id="fig|908627.4.peg.3555"/>
<dbReference type="EMBL" id="AEJF01000096">
    <property type="protein sequence ID" value="KLU25249.1"/>
    <property type="molecule type" value="Genomic_DNA"/>
</dbReference>
<dbReference type="PANTHER" id="PTHR10091:SF45">
    <property type="entry name" value="ALDOSE 1-EPIMERASE"/>
    <property type="match status" value="1"/>
</dbReference>
<reference evidence="1 2" key="1">
    <citation type="journal article" date="2015" name="Genome Announc.">
        <title>Draft Genome Sequence of Burkholderia sp. Strain PML1(12), an Ectomycorrhizosphere-Inhabiting Bacterium with Effective Mineral-Weathering Ability.</title>
        <authorList>
            <person name="Uroz S."/>
            <person name="Oger P."/>
        </authorList>
    </citation>
    <scope>NUCLEOTIDE SEQUENCE [LARGE SCALE GENOMIC DNA]</scope>
    <source>
        <strain evidence="2">PML1(12)</strain>
    </source>
</reference>
<dbReference type="Gene3D" id="2.70.98.10">
    <property type="match status" value="1"/>
</dbReference>
<gene>
    <name evidence="1" type="ORF">EOS_15935</name>
</gene>
<dbReference type="InterPro" id="IPR008183">
    <property type="entry name" value="Aldose_1/G6P_1-epimerase"/>
</dbReference>
<dbReference type="Proteomes" id="UP000035963">
    <property type="component" value="Unassembled WGS sequence"/>
</dbReference>
<dbReference type="InterPro" id="IPR011013">
    <property type="entry name" value="Gal_mutarotase_sf_dom"/>
</dbReference>
<dbReference type="GO" id="GO:0004034">
    <property type="term" value="F:aldose 1-epimerase activity"/>
    <property type="evidence" value="ECO:0007669"/>
    <property type="project" value="TreeGrafter"/>
</dbReference>
<dbReference type="OrthoDB" id="9808779at2"/>
<dbReference type="PANTHER" id="PTHR10091">
    <property type="entry name" value="ALDOSE-1-EPIMERASE"/>
    <property type="match status" value="1"/>
</dbReference>